<protein>
    <submittedName>
        <fullName evidence="3">Universal stress protein</fullName>
    </submittedName>
</protein>
<dbReference type="EMBL" id="JAALAA010000003">
    <property type="protein sequence ID" value="NGN91965.1"/>
    <property type="molecule type" value="Genomic_DNA"/>
</dbReference>
<dbReference type="InterPro" id="IPR006015">
    <property type="entry name" value="Universal_stress_UspA"/>
</dbReference>
<dbReference type="CDD" id="cd00293">
    <property type="entry name" value="USP-like"/>
    <property type="match status" value="1"/>
</dbReference>
<dbReference type="SUPFAM" id="SSF52402">
    <property type="entry name" value="Adenine nucleotide alpha hydrolases-like"/>
    <property type="match status" value="1"/>
</dbReference>
<evidence type="ECO:0000256" key="1">
    <source>
        <dbReference type="ARBA" id="ARBA00008791"/>
    </source>
</evidence>
<gene>
    <name evidence="3" type="ORF">G5C66_04340</name>
</gene>
<feature type="domain" description="UspA" evidence="2">
    <location>
        <begin position="2"/>
        <end position="128"/>
    </location>
</feature>
<dbReference type="Proteomes" id="UP000483261">
    <property type="component" value="Unassembled WGS sequence"/>
</dbReference>
<evidence type="ECO:0000313" key="4">
    <source>
        <dbReference type="Proteomes" id="UP000483261"/>
    </source>
</evidence>
<comment type="similarity">
    <text evidence="1">Belongs to the universal stress protein A family.</text>
</comment>
<name>A0A6M1QQC3_9ACTN</name>
<sequence>MTILIGYVPTPVGEAALEAGLAEAAARGDDVVIVNSPRRGATVDADLVDEDTADKLVARATEAGVSARVDHTTHGADVVETFDALAAETGARLIVIGLRRRSPVGKALLGSDAQRILLDASVPVLAVKPTA</sequence>
<dbReference type="Gene3D" id="3.40.50.620">
    <property type="entry name" value="HUPs"/>
    <property type="match status" value="1"/>
</dbReference>
<keyword evidence="4" id="KW-1185">Reference proteome</keyword>
<dbReference type="AlphaFoldDB" id="A0A6M1QQC3"/>
<proteinExistence type="inferred from homology"/>
<dbReference type="PRINTS" id="PR01438">
    <property type="entry name" value="UNVRSLSTRESS"/>
</dbReference>
<dbReference type="InterPro" id="IPR014729">
    <property type="entry name" value="Rossmann-like_a/b/a_fold"/>
</dbReference>
<evidence type="ECO:0000313" key="3">
    <source>
        <dbReference type="EMBL" id="NGN91965.1"/>
    </source>
</evidence>
<dbReference type="Pfam" id="PF00582">
    <property type="entry name" value="Usp"/>
    <property type="match status" value="1"/>
</dbReference>
<comment type="caution">
    <text evidence="3">The sequence shown here is derived from an EMBL/GenBank/DDBJ whole genome shotgun (WGS) entry which is preliminary data.</text>
</comment>
<reference evidence="3 4" key="1">
    <citation type="submission" date="2020-02" db="EMBL/GenBank/DDBJ databases">
        <title>Whole-genome analyses of novel actinobacteria.</title>
        <authorList>
            <person name="Sahin N."/>
        </authorList>
    </citation>
    <scope>NUCLEOTIDE SEQUENCE [LARGE SCALE GENOMIC DNA]</scope>
    <source>
        <strain evidence="3 4">KC13</strain>
    </source>
</reference>
<accession>A0A6M1QQC3</accession>
<organism evidence="3 4">
    <name type="scientific">Nocardioides turkmenicus</name>
    <dbReference type="NCBI Taxonomy" id="2711220"/>
    <lineage>
        <taxon>Bacteria</taxon>
        <taxon>Bacillati</taxon>
        <taxon>Actinomycetota</taxon>
        <taxon>Actinomycetes</taxon>
        <taxon>Propionibacteriales</taxon>
        <taxon>Nocardioidaceae</taxon>
        <taxon>Nocardioides</taxon>
    </lineage>
</organism>
<evidence type="ECO:0000259" key="2">
    <source>
        <dbReference type="Pfam" id="PF00582"/>
    </source>
</evidence>
<dbReference type="RefSeq" id="WP_165109738.1">
    <property type="nucleotide sequence ID" value="NZ_JAALAA010000003.1"/>
</dbReference>
<dbReference type="InterPro" id="IPR006016">
    <property type="entry name" value="UspA"/>
</dbReference>